<keyword evidence="3 5" id="KW-1133">Transmembrane helix</keyword>
<dbReference type="Proteomes" id="UP000028875">
    <property type="component" value="Unassembled WGS sequence"/>
</dbReference>
<dbReference type="PIRSF" id="PIRSF029962">
    <property type="entry name" value="UCP029962"/>
    <property type="match status" value="1"/>
</dbReference>
<evidence type="ECO:0000313" key="7">
    <source>
        <dbReference type="EMBL" id="CDQ40945.1"/>
    </source>
</evidence>
<dbReference type="OrthoDB" id="2679475at2"/>
<evidence type="ECO:0000313" key="8">
    <source>
        <dbReference type="Proteomes" id="UP000028875"/>
    </source>
</evidence>
<organism evidence="7 8">
    <name type="scientific">Virgibacillus massiliensis</name>
    <dbReference type="NCBI Taxonomy" id="1462526"/>
    <lineage>
        <taxon>Bacteria</taxon>
        <taxon>Bacillati</taxon>
        <taxon>Bacillota</taxon>
        <taxon>Bacilli</taxon>
        <taxon>Bacillales</taxon>
        <taxon>Bacillaceae</taxon>
        <taxon>Virgibacillus</taxon>
    </lineage>
</organism>
<reference evidence="7 8" key="1">
    <citation type="submission" date="2014-03" db="EMBL/GenBank/DDBJ databases">
        <authorList>
            <person name="Urmite Genomes U."/>
        </authorList>
    </citation>
    <scope>NUCLEOTIDE SEQUENCE [LARGE SCALE GENOMIC DNA]</scope>
    <source>
        <strain evidence="7 8">Vm-5</strain>
    </source>
</reference>
<protein>
    <recommendedName>
        <fullName evidence="6">DUF1232 domain-containing protein</fullName>
    </recommendedName>
</protein>
<gene>
    <name evidence="7" type="ORF">BN990_03293</name>
</gene>
<evidence type="ECO:0000256" key="3">
    <source>
        <dbReference type="ARBA" id="ARBA00022989"/>
    </source>
</evidence>
<dbReference type="STRING" id="1462526.BN990_03293"/>
<evidence type="ECO:0000256" key="2">
    <source>
        <dbReference type="ARBA" id="ARBA00022692"/>
    </source>
</evidence>
<dbReference type="EMBL" id="CCDP010000002">
    <property type="protein sequence ID" value="CDQ40945.1"/>
    <property type="molecule type" value="Genomic_DNA"/>
</dbReference>
<feature type="transmembrane region" description="Helical" evidence="5">
    <location>
        <begin position="36"/>
        <end position="53"/>
    </location>
</feature>
<feature type="domain" description="DUF1232" evidence="6">
    <location>
        <begin position="36"/>
        <end position="70"/>
    </location>
</feature>
<evidence type="ECO:0000256" key="1">
    <source>
        <dbReference type="ARBA" id="ARBA00004127"/>
    </source>
</evidence>
<dbReference type="AlphaFoldDB" id="A0A024QFH4"/>
<evidence type="ECO:0000256" key="4">
    <source>
        <dbReference type="ARBA" id="ARBA00023136"/>
    </source>
</evidence>
<proteinExistence type="predicted"/>
<dbReference type="RefSeq" id="WP_021288627.1">
    <property type="nucleotide sequence ID" value="NZ_BNER01000007.1"/>
</dbReference>
<dbReference type="eggNOG" id="COG3339">
    <property type="taxonomic scope" value="Bacteria"/>
</dbReference>
<reference evidence="8" key="2">
    <citation type="submission" date="2014-05" db="EMBL/GenBank/DDBJ databases">
        <title>Draft genome sequence of Virgibacillus massiliensis Vm-5.</title>
        <authorList>
            <person name="Khelaifia S."/>
            <person name="Croce O."/>
            <person name="Lagier J.C."/>
            <person name="Raoult D."/>
        </authorList>
    </citation>
    <scope>NUCLEOTIDE SEQUENCE [LARGE SCALE GENOMIC DNA]</scope>
    <source>
        <strain evidence="8">Vm-5</strain>
    </source>
</reference>
<dbReference type="InterPro" id="IPR016941">
    <property type="entry name" value="UCP029962"/>
</dbReference>
<comment type="subcellular location">
    <subcellularLocation>
        <location evidence="1">Endomembrane system</location>
        <topology evidence="1">Multi-pass membrane protein</topology>
    </subcellularLocation>
</comment>
<dbReference type="GO" id="GO:0012505">
    <property type="term" value="C:endomembrane system"/>
    <property type="evidence" value="ECO:0007669"/>
    <property type="project" value="UniProtKB-SubCell"/>
</dbReference>
<dbReference type="Pfam" id="PF06803">
    <property type="entry name" value="DUF1232"/>
    <property type="match status" value="1"/>
</dbReference>
<evidence type="ECO:0000259" key="6">
    <source>
        <dbReference type="Pfam" id="PF06803"/>
    </source>
</evidence>
<sequence length="90" mass="10799">MRRFWKRIGFLFTFQRSIPFLKDFFVEKEVTKSKKILFAVLIIGYFLFPFDLIPDFLFGLGLVDDVSIAILLLQWMIKMAPQHLKEKYSF</sequence>
<name>A0A024QFH4_9BACI</name>
<evidence type="ECO:0000256" key="5">
    <source>
        <dbReference type="SAM" id="Phobius"/>
    </source>
</evidence>
<comment type="caution">
    <text evidence="7">The sequence shown here is derived from an EMBL/GenBank/DDBJ whole genome shotgun (WGS) entry which is preliminary data.</text>
</comment>
<dbReference type="InterPro" id="IPR010652">
    <property type="entry name" value="DUF1232"/>
</dbReference>
<keyword evidence="4 5" id="KW-0472">Membrane</keyword>
<keyword evidence="2 5" id="KW-0812">Transmembrane</keyword>
<accession>A0A024QFH4</accession>
<keyword evidence="8" id="KW-1185">Reference proteome</keyword>